<dbReference type="EMBL" id="CAJQUM010000001">
    <property type="protein sequence ID" value="CAG4883196.1"/>
    <property type="molecule type" value="Genomic_DNA"/>
</dbReference>
<comment type="caution">
    <text evidence="3">The sequence shown here is derived from an EMBL/GenBank/DDBJ whole genome shotgun (WGS) entry which is preliminary data.</text>
</comment>
<keyword evidence="1" id="KW-1133">Transmembrane helix</keyword>
<name>A0A916NHC9_9PROT</name>
<keyword evidence="1" id="KW-0472">Membrane</keyword>
<evidence type="ECO:0000313" key="3">
    <source>
        <dbReference type="EMBL" id="CAG4883196.1"/>
    </source>
</evidence>
<feature type="transmembrane region" description="Helical" evidence="1">
    <location>
        <begin position="239"/>
        <end position="259"/>
    </location>
</feature>
<keyword evidence="4" id="KW-1185">Reference proteome</keyword>
<protein>
    <recommendedName>
        <fullName evidence="5">DUF2330 domain-containing protein</fullName>
    </recommendedName>
</protein>
<evidence type="ECO:0000256" key="2">
    <source>
        <dbReference type="SAM" id="SignalP"/>
    </source>
</evidence>
<evidence type="ECO:0008006" key="5">
    <source>
        <dbReference type="Google" id="ProtNLM"/>
    </source>
</evidence>
<keyword evidence="2" id="KW-0732">Signal</keyword>
<keyword evidence="1" id="KW-0812">Transmembrane</keyword>
<organism evidence="3 4">
    <name type="scientific">Georgfuchsia toluolica</name>
    <dbReference type="NCBI Taxonomy" id="424218"/>
    <lineage>
        <taxon>Bacteria</taxon>
        <taxon>Pseudomonadati</taxon>
        <taxon>Pseudomonadota</taxon>
        <taxon>Betaproteobacteria</taxon>
        <taxon>Nitrosomonadales</taxon>
        <taxon>Sterolibacteriaceae</taxon>
        <taxon>Georgfuchsia</taxon>
    </lineage>
</organism>
<gene>
    <name evidence="3" type="ORF">GTOL_11078</name>
</gene>
<accession>A0A916NHC9</accession>
<dbReference type="AlphaFoldDB" id="A0A916NHC9"/>
<reference evidence="3" key="1">
    <citation type="submission" date="2021-04" db="EMBL/GenBank/DDBJ databases">
        <authorList>
            <person name="Hornung B."/>
        </authorList>
    </citation>
    <scope>NUCLEOTIDE SEQUENCE</scope>
    <source>
        <strain evidence="3">G5G6</strain>
    </source>
</reference>
<sequence>MTTPLAKIMHALAVLLLSLPAVAGNLSFRLSLTGSQLTVINQGDSTAFYPAAYRLLPDGNWEQLKEANGAPAELSDGASLLFIWPDTRPLEQMSELERMQPVMVRFFDQAGVGFGQISFFHAAPAANRALTAAYVNGKLQIKPPDGGSSIRASWVLWPQEEGIKPIQLPIRYEHHQPPALRIDWQHQGSIPFQLDTGAGQPAAILIHETGQGYSMQLVPGGGLQGKEQRAAWLDATPKLYAASLIALVFGVTAMVMQFLRRPRAATKTGSAKT</sequence>
<proteinExistence type="predicted"/>
<evidence type="ECO:0000256" key="1">
    <source>
        <dbReference type="SAM" id="Phobius"/>
    </source>
</evidence>
<feature type="chain" id="PRO_5038092439" description="DUF2330 domain-containing protein" evidence="2">
    <location>
        <begin position="24"/>
        <end position="273"/>
    </location>
</feature>
<feature type="signal peptide" evidence="2">
    <location>
        <begin position="1"/>
        <end position="23"/>
    </location>
</feature>
<dbReference type="Proteomes" id="UP000742786">
    <property type="component" value="Unassembled WGS sequence"/>
</dbReference>
<evidence type="ECO:0000313" key="4">
    <source>
        <dbReference type="Proteomes" id="UP000742786"/>
    </source>
</evidence>